<accession>A0A643JUV6</accession>
<gene>
    <name evidence="2" type="ORF">Hfx1149_02000</name>
</gene>
<sequence length="160" mass="16570">MSRQFQHATRGSTPLVGSVLFVGLLVVLAGVVGVAALDAAASQPTPLRPTVLSVDVADETVALTHEEGAPLDVRSLRIRITVDGDELAFQPPVPFFSARGFQPGPTGPFNIAADARWTVGETASVELAGTNRPAISPGARVVVSVYDGETLVAVLRTVAS</sequence>
<comment type="caution">
    <text evidence="2">The sequence shown here is derived from an EMBL/GenBank/DDBJ whole genome shotgun (WGS) entry which is preliminary data.</text>
</comment>
<feature type="domain" description="Archaeal Type IV pilin N-terminal" evidence="1">
    <location>
        <begin position="13"/>
        <end position="83"/>
    </location>
</feature>
<protein>
    <submittedName>
        <fullName evidence="2">Type IV pilin</fullName>
    </submittedName>
</protein>
<dbReference type="EMBL" id="VZUS01000001">
    <property type="protein sequence ID" value="KAB1186864.1"/>
    <property type="molecule type" value="Genomic_DNA"/>
</dbReference>
<evidence type="ECO:0000259" key="1">
    <source>
        <dbReference type="Pfam" id="PF07790"/>
    </source>
</evidence>
<organism evidence="2">
    <name type="scientific">Haloferax sp. CBA1149</name>
    <dbReference type="NCBI Taxonomy" id="2650753"/>
    <lineage>
        <taxon>Archaea</taxon>
        <taxon>Methanobacteriati</taxon>
        <taxon>Methanobacteriota</taxon>
        <taxon>Stenosarchaea group</taxon>
        <taxon>Halobacteria</taxon>
        <taxon>Halobacteriales</taxon>
        <taxon>Haloferacaceae</taxon>
        <taxon>Haloferax</taxon>
    </lineage>
</organism>
<name>A0A643JUV6_9EURY</name>
<dbReference type="Pfam" id="PF07790">
    <property type="entry name" value="Pilin_N"/>
    <property type="match status" value="1"/>
</dbReference>
<proteinExistence type="predicted"/>
<dbReference type="InterPro" id="IPR012859">
    <property type="entry name" value="Pilin_N_archaeal"/>
</dbReference>
<evidence type="ECO:0000313" key="2">
    <source>
        <dbReference type="EMBL" id="KAB1186864.1"/>
    </source>
</evidence>
<reference evidence="2" key="1">
    <citation type="submission" date="2019-09" db="EMBL/GenBank/DDBJ databases">
        <title>Genomic analysis of Haloferax sp. CBA1149.</title>
        <authorList>
            <person name="Roh S.W."/>
        </authorList>
    </citation>
    <scope>NUCLEOTIDE SEQUENCE</scope>
    <source>
        <strain evidence="2">CBA1149</strain>
    </source>
</reference>
<dbReference type="RefSeq" id="WP_151134947.1">
    <property type="nucleotide sequence ID" value="NZ_VZUS01000001.1"/>
</dbReference>
<dbReference type="AlphaFoldDB" id="A0A643JUV6"/>